<dbReference type="Pfam" id="PF08671">
    <property type="entry name" value="SinI"/>
    <property type="match status" value="1"/>
</dbReference>
<gene>
    <name evidence="2" type="ORF">ACFQ2I_18840</name>
</gene>
<dbReference type="RefSeq" id="WP_377566956.1">
    <property type="nucleotide sequence ID" value="NZ_JBHTJZ010000035.1"/>
</dbReference>
<evidence type="ECO:0000313" key="2">
    <source>
        <dbReference type="EMBL" id="MFD0961413.1"/>
    </source>
</evidence>
<comment type="caution">
    <text evidence="2">The sequence shown here is derived from an EMBL/GenBank/DDBJ whole genome shotgun (WGS) entry which is preliminary data.</text>
</comment>
<dbReference type="EMBL" id="JBHTJZ010000035">
    <property type="protein sequence ID" value="MFD0961413.1"/>
    <property type="molecule type" value="Genomic_DNA"/>
</dbReference>
<dbReference type="Proteomes" id="UP001596989">
    <property type="component" value="Unassembled WGS sequence"/>
</dbReference>
<protein>
    <submittedName>
        <fullName evidence="2">Anti-repressor SinI family protein</fullName>
    </submittedName>
</protein>
<dbReference type="SUPFAM" id="SSF47406">
    <property type="entry name" value="SinR repressor dimerisation domain-like"/>
    <property type="match status" value="1"/>
</dbReference>
<name>A0ABW3HV60_9BACL</name>
<reference evidence="3" key="1">
    <citation type="journal article" date="2019" name="Int. J. Syst. Evol. Microbiol.">
        <title>The Global Catalogue of Microorganisms (GCM) 10K type strain sequencing project: providing services to taxonomists for standard genome sequencing and annotation.</title>
        <authorList>
            <consortium name="The Broad Institute Genomics Platform"/>
            <consortium name="The Broad Institute Genome Sequencing Center for Infectious Disease"/>
            <person name="Wu L."/>
            <person name="Ma J."/>
        </authorList>
    </citation>
    <scope>NUCLEOTIDE SEQUENCE [LARGE SCALE GENOMIC DNA]</scope>
    <source>
        <strain evidence="3">CCUG 59129</strain>
    </source>
</reference>
<organism evidence="2 3">
    <name type="scientific">Paenibacillus chungangensis</name>
    <dbReference type="NCBI Taxonomy" id="696535"/>
    <lineage>
        <taxon>Bacteria</taxon>
        <taxon>Bacillati</taxon>
        <taxon>Bacillota</taxon>
        <taxon>Bacilli</taxon>
        <taxon>Bacillales</taxon>
        <taxon>Paenibacillaceae</taxon>
        <taxon>Paenibacillus</taxon>
    </lineage>
</organism>
<sequence>MTAIYSDNQQQLDMEWVELILLARSKGLTKDQIRNALSILTEEKRNRLEESAV</sequence>
<dbReference type="PROSITE" id="PS51500">
    <property type="entry name" value="SIN"/>
    <property type="match status" value="1"/>
</dbReference>
<accession>A0ABW3HV60</accession>
<evidence type="ECO:0000313" key="3">
    <source>
        <dbReference type="Proteomes" id="UP001596989"/>
    </source>
</evidence>
<proteinExistence type="predicted"/>
<evidence type="ECO:0000259" key="1">
    <source>
        <dbReference type="PROSITE" id="PS51500"/>
    </source>
</evidence>
<dbReference type="InterPro" id="IPR036281">
    <property type="entry name" value="SinR/SinI_dimer_dom_sf"/>
</dbReference>
<dbReference type="InterPro" id="IPR010981">
    <property type="entry name" value="SinR/SinI_dimer_dom"/>
</dbReference>
<feature type="domain" description="Sin" evidence="1">
    <location>
        <begin position="3"/>
        <end position="41"/>
    </location>
</feature>
<keyword evidence="3" id="KW-1185">Reference proteome</keyword>